<dbReference type="InterPro" id="IPR010982">
    <property type="entry name" value="Lambda_DNA-bd_dom_sf"/>
</dbReference>
<feature type="domain" description="HTH cro/C1-type" evidence="4">
    <location>
        <begin position="11"/>
        <end position="65"/>
    </location>
</feature>
<protein>
    <submittedName>
        <fullName evidence="5">DNA-binding protein</fullName>
    </submittedName>
</protein>
<dbReference type="RefSeq" id="WP_041899322.1">
    <property type="nucleotide sequence ID" value="NZ_CP010086.2"/>
</dbReference>
<keyword evidence="2 5" id="KW-0238">DNA-binding</keyword>
<evidence type="ECO:0000313" key="5">
    <source>
        <dbReference type="EMBL" id="AJH01220.1"/>
    </source>
</evidence>
<keyword evidence="1" id="KW-0805">Transcription regulation</keyword>
<dbReference type="InterPro" id="IPR014710">
    <property type="entry name" value="RmlC-like_jellyroll"/>
</dbReference>
<sequence length="183" mass="20871">MNLNNIIAGNLKRLRNERQLSLSKLSDICGVSKVMLGQIERGESNPTINTIWKIAGGLRVPYTSLIDEPIKNDILIKKEDSKHQESPDNKYRVYCYFTSNSNRNFELFTVELDGNSTYESNPHGEKTQEYIIVYDGELTLNVDNITYILTPGDSIVFDSSKPHSYINLNSTTIRMTIINNYLI</sequence>
<reference evidence="6" key="1">
    <citation type="submission" date="2014-12" db="EMBL/GenBank/DDBJ databases">
        <title>Genome sequence of Clostridium beijerinckii strain 59B.</title>
        <authorList>
            <person name="Little G.T."/>
            <person name="Minton N.P."/>
        </authorList>
    </citation>
    <scope>NUCLEOTIDE SEQUENCE [LARGE SCALE GENOMIC DNA]</scope>
    <source>
        <strain evidence="6">59B</strain>
    </source>
</reference>
<evidence type="ECO:0000256" key="3">
    <source>
        <dbReference type="ARBA" id="ARBA00023163"/>
    </source>
</evidence>
<dbReference type="AlphaFoldDB" id="A0A0B5QG01"/>
<dbReference type="SMART" id="SM00530">
    <property type="entry name" value="HTH_XRE"/>
    <property type="match status" value="1"/>
</dbReference>
<dbReference type="GO" id="GO:0003677">
    <property type="term" value="F:DNA binding"/>
    <property type="evidence" value="ECO:0007669"/>
    <property type="project" value="UniProtKB-KW"/>
</dbReference>
<evidence type="ECO:0000259" key="4">
    <source>
        <dbReference type="PROSITE" id="PS50943"/>
    </source>
</evidence>
<dbReference type="EMBL" id="CP010086">
    <property type="protein sequence ID" value="AJH01220.1"/>
    <property type="molecule type" value="Genomic_DNA"/>
</dbReference>
<dbReference type="InterPro" id="IPR013096">
    <property type="entry name" value="Cupin_2"/>
</dbReference>
<dbReference type="GO" id="GO:0005829">
    <property type="term" value="C:cytosol"/>
    <property type="evidence" value="ECO:0007669"/>
    <property type="project" value="TreeGrafter"/>
</dbReference>
<dbReference type="PANTHER" id="PTHR46797">
    <property type="entry name" value="HTH-TYPE TRANSCRIPTIONAL REGULATOR"/>
    <property type="match status" value="1"/>
</dbReference>
<dbReference type="InterPro" id="IPR050807">
    <property type="entry name" value="TransReg_Diox_bact_type"/>
</dbReference>
<keyword evidence="3" id="KW-0804">Transcription</keyword>
<dbReference type="OrthoDB" id="9781521at2"/>
<evidence type="ECO:0000256" key="2">
    <source>
        <dbReference type="ARBA" id="ARBA00023125"/>
    </source>
</evidence>
<dbReference type="CDD" id="cd00093">
    <property type="entry name" value="HTH_XRE"/>
    <property type="match status" value="1"/>
</dbReference>
<dbReference type="GO" id="GO:0003700">
    <property type="term" value="F:DNA-binding transcription factor activity"/>
    <property type="evidence" value="ECO:0007669"/>
    <property type="project" value="TreeGrafter"/>
</dbReference>
<dbReference type="Proteomes" id="UP000031866">
    <property type="component" value="Chromosome"/>
</dbReference>
<organism evidence="5 6">
    <name type="scientific">Clostridium beijerinckii</name>
    <name type="common">Clostridium MP</name>
    <dbReference type="NCBI Taxonomy" id="1520"/>
    <lineage>
        <taxon>Bacteria</taxon>
        <taxon>Bacillati</taxon>
        <taxon>Bacillota</taxon>
        <taxon>Clostridia</taxon>
        <taxon>Eubacteriales</taxon>
        <taxon>Clostridiaceae</taxon>
        <taxon>Clostridium</taxon>
    </lineage>
</organism>
<accession>A0A0B5QG01</accession>
<evidence type="ECO:0000313" key="6">
    <source>
        <dbReference type="Proteomes" id="UP000031866"/>
    </source>
</evidence>
<dbReference type="SUPFAM" id="SSF51182">
    <property type="entry name" value="RmlC-like cupins"/>
    <property type="match status" value="1"/>
</dbReference>
<gene>
    <name evidence="5" type="ORF">LF65_04689</name>
</gene>
<dbReference type="STRING" id="1520.LF65_04689"/>
<dbReference type="CDD" id="cd02209">
    <property type="entry name" value="cupin_XRE_C"/>
    <property type="match status" value="1"/>
</dbReference>
<evidence type="ECO:0000256" key="1">
    <source>
        <dbReference type="ARBA" id="ARBA00023015"/>
    </source>
</evidence>
<proteinExistence type="predicted"/>
<dbReference type="Gene3D" id="2.60.120.10">
    <property type="entry name" value="Jelly Rolls"/>
    <property type="match status" value="1"/>
</dbReference>
<dbReference type="Gene3D" id="1.10.260.40">
    <property type="entry name" value="lambda repressor-like DNA-binding domains"/>
    <property type="match status" value="1"/>
</dbReference>
<dbReference type="InterPro" id="IPR001387">
    <property type="entry name" value="Cro/C1-type_HTH"/>
</dbReference>
<name>A0A0B5QG01_CLOBE</name>
<dbReference type="PROSITE" id="PS50943">
    <property type="entry name" value="HTH_CROC1"/>
    <property type="match status" value="1"/>
</dbReference>
<dbReference type="PANTHER" id="PTHR46797:SF23">
    <property type="entry name" value="HTH-TYPE TRANSCRIPTIONAL REGULATOR SUTR"/>
    <property type="match status" value="1"/>
</dbReference>
<dbReference type="Pfam" id="PF07883">
    <property type="entry name" value="Cupin_2"/>
    <property type="match status" value="1"/>
</dbReference>
<dbReference type="InterPro" id="IPR011051">
    <property type="entry name" value="RmlC_Cupin_sf"/>
</dbReference>
<dbReference type="Pfam" id="PF01381">
    <property type="entry name" value="HTH_3"/>
    <property type="match status" value="1"/>
</dbReference>
<dbReference type="SUPFAM" id="SSF47413">
    <property type="entry name" value="lambda repressor-like DNA-binding domains"/>
    <property type="match status" value="1"/>
</dbReference>
<dbReference type="KEGG" id="cbei:LF65_04689"/>